<name>A0A4C1UYG9_EUMVA</name>
<protein>
    <submittedName>
        <fullName evidence="1">Uncharacterized protein</fullName>
    </submittedName>
</protein>
<dbReference type="Proteomes" id="UP000299102">
    <property type="component" value="Unassembled WGS sequence"/>
</dbReference>
<organism evidence="1 2">
    <name type="scientific">Eumeta variegata</name>
    <name type="common">Bagworm moth</name>
    <name type="synonym">Eumeta japonica</name>
    <dbReference type="NCBI Taxonomy" id="151549"/>
    <lineage>
        <taxon>Eukaryota</taxon>
        <taxon>Metazoa</taxon>
        <taxon>Ecdysozoa</taxon>
        <taxon>Arthropoda</taxon>
        <taxon>Hexapoda</taxon>
        <taxon>Insecta</taxon>
        <taxon>Pterygota</taxon>
        <taxon>Neoptera</taxon>
        <taxon>Endopterygota</taxon>
        <taxon>Lepidoptera</taxon>
        <taxon>Glossata</taxon>
        <taxon>Ditrysia</taxon>
        <taxon>Tineoidea</taxon>
        <taxon>Psychidae</taxon>
        <taxon>Oiketicinae</taxon>
        <taxon>Eumeta</taxon>
    </lineage>
</organism>
<evidence type="ECO:0000313" key="1">
    <source>
        <dbReference type="EMBL" id="GBP31533.1"/>
    </source>
</evidence>
<keyword evidence="2" id="KW-1185">Reference proteome</keyword>
<reference evidence="1 2" key="1">
    <citation type="journal article" date="2019" name="Commun. Biol.">
        <title>The bagworm genome reveals a unique fibroin gene that provides high tensile strength.</title>
        <authorList>
            <person name="Kono N."/>
            <person name="Nakamura H."/>
            <person name="Ohtoshi R."/>
            <person name="Tomita M."/>
            <person name="Numata K."/>
            <person name="Arakawa K."/>
        </authorList>
    </citation>
    <scope>NUCLEOTIDE SEQUENCE [LARGE SCALE GENOMIC DNA]</scope>
</reference>
<sequence length="240" mass="27108">MKLNRLPANSIAELNMFSSRSFLVDFSPTLPARTGARVCVMHFLPPPHRKREKNAFVAVVVQSRSTWSRSSVRRCRPCLRKSTLQSYNIPNDIVSTDDIDYAIGALTNHIRTVADNSSRKALKTEGIVPVPALRKSDKSVAFNDRKKAECLADSIEEQCSKNSPYDLEHVRRVEEEVRYRVSLPPKDDLDSIAHDEITSPRKDQHRNNVSIDTSTEDINVLLSMISNIDFGEIALLAEKF</sequence>
<dbReference type="AlphaFoldDB" id="A0A4C1UYG9"/>
<dbReference type="EMBL" id="BGZK01000247">
    <property type="protein sequence ID" value="GBP31533.1"/>
    <property type="molecule type" value="Genomic_DNA"/>
</dbReference>
<comment type="caution">
    <text evidence="1">The sequence shown here is derived from an EMBL/GenBank/DDBJ whole genome shotgun (WGS) entry which is preliminary data.</text>
</comment>
<gene>
    <name evidence="1" type="ORF">EVAR_84645_1</name>
</gene>
<accession>A0A4C1UYG9</accession>
<dbReference type="OrthoDB" id="410155at2759"/>
<evidence type="ECO:0000313" key="2">
    <source>
        <dbReference type="Proteomes" id="UP000299102"/>
    </source>
</evidence>
<proteinExistence type="predicted"/>